<evidence type="ECO:0000256" key="2">
    <source>
        <dbReference type="ARBA" id="ARBA00023235"/>
    </source>
</evidence>
<evidence type="ECO:0000256" key="1">
    <source>
        <dbReference type="ARBA" id="ARBA00001713"/>
    </source>
</evidence>
<dbReference type="InterPro" id="IPR020672">
    <property type="entry name" value="Ribose5P_isomerase_typA_subgr"/>
</dbReference>
<dbReference type="SUPFAM" id="SSF75445">
    <property type="entry name" value="D-ribose-5-phosphate isomerase (RpiA), lid domain"/>
    <property type="match status" value="1"/>
</dbReference>
<accession>A0A2P7QK85</accession>
<comment type="subunit">
    <text evidence="3">Homodimer.</text>
</comment>
<dbReference type="InterPro" id="IPR037171">
    <property type="entry name" value="NagB/RpiA_transferase-like"/>
</dbReference>
<dbReference type="UniPathway" id="UPA00115">
    <property type="reaction ID" value="UER00412"/>
</dbReference>
<evidence type="ECO:0000313" key="5">
    <source>
        <dbReference type="Proteomes" id="UP000241167"/>
    </source>
</evidence>
<dbReference type="HAMAP" id="MF_00170">
    <property type="entry name" value="Rib_5P_isom_A"/>
    <property type="match status" value="1"/>
</dbReference>
<name>A0A2P7QK85_9SPHN</name>
<dbReference type="OrthoDB" id="5870696at2"/>
<comment type="function">
    <text evidence="3">Catalyzes the reversible conversion of ribose-5-phosphate to ribulose 5-phosphate.</text>
</comment>
<dbReference type="InterPro" id="IPR004788">
    <property type="entry name" value="Ribose5P_isomerase_type_A"/>
</dbReference>
<dbReference type="EC" id="5.3.1.6" evidence="3"/>
<dbReference type="RefSeq" id="WP_106514409.1">
    <property type="nucleotide sequence ID" value="NZ_PXYI01000006.1"/>
</dbReference>
<keyword evidence="2 3" id="KW-0413">Isomerase</keyword>
<keyword evidence="5" id="KW-1185">Reference proteome</keyword>
<dbReference type="GO" id="GO:0006014">
    <property type="term" value="P:D-ribose metabolic process"/>
    <property type="evidence" value="ECO:0007669"/>
    <property type="project" value="TreeGrafter"/>
</dbReference>
<dbReference type="PANTHER" id="PTHR11934:SF0">
    <property type="entry name" value="RIBOSE-5-PHOSPHATE ISOMERASE"/>
    <property type="match status" value="1"/>
</dbReference>
<dbReference type="PANTHER" id="PTHR11934">
    <property type="entry name" value="RIBOSE-5-PHOSPHATE ISOMERASE"/>
    <property type="match status" value="1"/>
</dbReference>
<organism evidence="4 5">
    <name type="scientific">Allosphingosinicella deserti</name>
    <dbReference type="NCBI Taxonomy" id="2116704"/>
    <lineage>
        <taxon>Bacteria</taxon>
        <taxon>Pseudomonadati</taxon>
        <taxon>Pseudomonadota</taxon>
        <taxon>Alphaproteobacteria</taxon>
        <taxon>Sphingomonadales</taxon>
        <taxon>Sphingomonadaceae</taxon>
        <taxon>Allosphingosinicella</taxon>
    </lineage>
</organism>
<feature type="binding site" evidence="3">
    <location>
        <begin position="29"/>
        <end position="32"/>
    </location>
    <ligand>
        <name>substrate</name>
    </ligand>
</feature>
<dbReference type="SUPFAM" id="SSF100950">
    <property type="entry name" value="NagB/RpiA/CoA transferase-like"/>
    <property type="match status" value="1"/>
</dbReference>
<comment type="catalytic activity">
    <reaction evidence="1 3">
        <text>aldehydo-D-ribose 5-phosphate = D-ribulose 5-phosphate</text>
        <dbReference type="Rhea" id="RHEA:14657"/>
        <dbReference type="ChEBI" id="CHEBI:58121"/>
        <dbReference type="ChEBI" id="CHEBI:58273"/>
        <dbReference type="EC" id="5.3.1.6"/>
    </reaction>
</comment>
<dbReference type="EMBL" id="PXYI01000006">
    <property type="protein sequence ID" value="PSJ38343.1"/>
    <property type="molecule type" value="Genomic_DNA"/>
</dbReference>
<proteinExistence type="inferred from homology"/>
<comment type="caution">
    <text evidence="4">The sequence shown here is derived from an EMBL/GenBank/DDBJ whole genome shotgun (WGS) entry which is preliminary data.</text>
</comment>
<gene>
    <name evidence="3" type="primary">rpiA</name>
    <name evidence="4" type="ORF">C7I55_17985</name>
</gene>
<dbReference type="NCBIfam" id="TIGR00021">
    <property type="entry name" value="rpiA"/>
    <property type="match status" value="1"/>
</dbReference>
<dbReference type="FunFam" id="3.40.50.1360:FF:000001">
    <property type="entry name" value="Ribose-5-phosphate isomerase A"/>
    <property type="match status" value="1"/>
</dbReference>
<feature type="binding site" evidence="3">
    <location>
        <begin position="97"/>
        <end position="100"/>
    </location>
    <ligand>
        <name>substrate</name>
    </ligand>
</feature>
<dbReference type="GO" id="GO:0005829">
    <property type="term" value="C:cytosol"/>
    <property type="evidence" value="ECO:0007669"/>
    <property type="project" value="TreeGrafter"/>
</dbReference>
<dbReference type="GO" id="GO:0004751">
    <property type="term" value="F:ribose-5-phosphate isomerase activity"/>
    <property type="evidence" value="ECO:0007669"/>
    <property type="project" value="UniProtKB-UniRule"/>
</dbReference>
<reference evidence="4 5" key="1">
    <citation type="submission" date="2018-03" db="EMBL/GenBank/DDBJ databases">
        <title>The draft genome of Sphingosinicella sp. GL-C-18.</title>
        <authorList>
            <person name="Liu L."/>
            <person name="Li L."/>
            <person name="Liang L."/>
            <person name="Zhang X."/>
            <person name="Wang T."/>
        </authorList>
    </citation>
    <scope>NUCLEOTIDE SEQUENCE [LARGE SCALE GENOMIC DNA]</scope>
    <source>
        <strain evidence="4 5">GL-C-18</strain>
    </source>
</reference>
<evidence type="ECO:0000313" key="4">
    <source>
        <dbReference type="EMBL" id="PSJ38343.1"/>
    </source>
</evidence>
<comment type="pathway">
    <text evidence="3">Carbohydrate degradation; pentose phosphate pathway; D-ribose 5-phosphate from D-ribulose 5-phosphate (non-oxidative stage): step 1/1.</text>
</comment>
<dbReference type="Gene3D" id="3.30.70.260">
    <property type="match status" value="1"/>
</dbReference>
<feature type="binding site" evidence="3">
    <location>
        <position position="124"/>
    </location>
    <ligand>
        <name>substrate</name>
    </ligand>
</feature>
<evidence type="ECO:0000256" key="3">
    <source>
        <dbReference type="HAMAP-Rule" id="MF_00170"/>
    </source>
</evidence>
<feature type="binding site" evidence="3">
    <location>
        <begin position="84"/>
        <end position="87"/>
    </location>
    <ligand>
        <name>substrate</name>
    </ligand>
</feature>
<dbReference type="Proteomes" id="UP000241167">
    <property type="component" value="Unassembled WGS sequence"/>
</dbReference>
<dbReference type="Pfam" id="PF06026">
    <property type="entry name" value="Rib_5-P_isom_A"/>
    <property type="match status" value="1"/>
</dbReference>
<dbReference type="AlphaFoldDB" id="A0A2P7QK85"/>
<dbReference type="Gene3D" id="3.40.50.1360">
    <property type="match status" value="1"/>
</dbReference>
<dbReference type="GO" id="GO:0009052">
    <property type="term" value="P:pentose-phosphate shunt, non-oxidative branch"/>
    <property type="evidence" value="ECO:0007669"/>
    <property type="project" value="UniProtKB-UniRule"/>
</dbReference>
<sequence length="234" mass="23949">MNDVDFRKRAAARAAVDEIEPGMLVGLGTGSTAAFAIAALADRVRAGLTIRTVATSRATEAAAEAAGMGVLDMADFGRVDLAIDGVDEIDPAFRAIKGGGGALLREKIVAAAADRMIAIADASKCVARLGRPMLPLEVLPFARSFVADAVAALGGTPILRTAGGAPVLTDQGNVLIDCGFPGLEDPAALAHALGQIPGVLGHGLFLDEIDALYVAGEDGVRLYERRGSHPIGVR</sequence>
<protein>
    <recommendedName>
        <fullName evidence="3">Ribose-5-phosphate isomerase A</fullName>
        <ecNumber evidence="3">5.3.1.6</ecNumber>
    </recommendedName>
    <alternativeName>
        <fullName evidence="3">Phosphoriboisomerase A</fullName>
        <shortName evidence="3">PRI</shortName>
    </alternativeName>
</protein>
<feature type="active site" description="Proton acceptor" evidence="3">
    <location>
        <position position="106"/>
    </location>
</feature>
<dbReference type="CDD" id="cd01398">
    <property type="entry name" value="RPI_A"/>
    <property type="match status" value="1"/>
</dbReference>
<comment type="similarity">
    <text evidence="3">Belongs to the ribose 5-phosphate isomerase family.</text>
</comment>
<dbReference type="NCBIfam" id="NF001924">
    <property type="entry name" value="PRK00702.1"/>
    <property type="match status" value="1"/>
</dbReference>